<evidence type="ECO:0000313" key="2">
    <source>
        <dbReference type="Proteomes" id="UP000215256"/>
    </source>
</evidence>
<dbReference type="Proteomes" id="UP000215256">
    <property type="component" value="Chromosome 2"/>
</dbReference>
<sequence length="40" mass="5052">MLTRRPLDRQLKLHVRKRLHHLWRKLWELAEINGFRYALS</sequence>
<dbReference type="EMBL" id="CP022603">
    <property type="protein sequence ID" value="ASV84189.1"/>
    <property type="molecule type" value="Genomic_DNA"/>
</dbReference>
<reference evidence="1 2" key="1">
    <citation type="submission" date="2017-07" db="EMBL/GenBank/DDBJ databases">
        <title>Phylogenetic study on the rhizospheric bacterium Ochrobactrum sp. A44.</title>
        <authorList>
            <person name="Krzyzanowska D.M."/>
            <person name="Ossowicki A."/>
            <person name="Rajewska M."/>
            <person name="Maciag T."/>
            <person name="Kaczynski Z."/>
            <person name="Czerwicka M."/>
            <person name="Jafra S."/>
        </authorList>
    </citation>
    <scope>NUCLEOTIDE SEQUENCE [LARGE SCALE GENOMIC DNA]</scope>
    <source>
        <strain evidence="1 2">A44</strain>
    </source>
</reference>
<dbReference type="KEGG" id="och:CES85_4981"/>
<name>A0A248UCY2_9HYPH</name>
<proteinExistence type="predicted"/>
<dbReference type="AlphaFoldDB" id="A0A248UCY2"/>
<evidence type="ECO:0000313" key="1">
    <source>
        <dbReference type="EMBL" id="ASV84189.1"/>
    </source>
</evidence>
<organism evidence="1 2">
    <name type="scientific">Ochrobactrum quorumnocens</name>
    <dbReference type="NCBI Taxonomy" id="271865"/>
    <lineage>
        <taxon>Bacteria</taxon>
        <taxon>Pseudomonadati</taxon>
        <taxon>Pseudomonadota</taxon>
        <taxon>Alphaproteobacteria</taxon>
        <taxon>Hyphomicrobiales</taxon>
        <taxon>Brucellaceae</taxon>
        <taxon>Brucella/Ochrobactrum group</taxon>
        <taxon>Ochrobactrum</taxon>
    </lineage>
</organism>
<gene>
    <name evidence="1" type="ORF">CES85_4981</name>
</gene>
<accession>A0A248UCY2</accession>
<protein>
    <submittedName>
        <fullName evidence="1">Uncharacterized protein</fullName>
    </submittedName>
</protein>